<dbReference type="AlphaFoldDB" id="A0A1V3JH73"/>
<dbReference type="STRING" id="1908266.BKK55_06625"/>
<name>A0A1V3JH73_9PAST</name>
<keyword evidence="2" id="KW-1185">Reference proteome</keyword>
<accession>A0A1V3JH73</accession>
<evidence type="ECO:0000313" key="2">
    <source>
        <dbReference type="Proteomes" id="UP000188541"/>
    </source>
</evidence>
<evidence type="ECO:0000313" key="1">
    <source>
        <dbReference type="EMBL" id="OOF55958.1"/>
    </source>
</evidence>
<gene>
    <name evidence="1" type="ORF">BKK55_06625</name>
</gene>
<dbReference type="RefSeq" id="WP_077551093.1">
    <property type="nucleotide sequence ID" value="NZ_MLHO01000032.1"/>
</dbReference>
<protein>
    <submittedName>
        <fullName evidence="1">Uncharacterized protein</fullName>
    </submittedName>
</protein>
<comment type="caution">
    <text evidence="1">The sequence shown here is derived from an EMBL/GenBank/DDBJ whole genome shotgun (WGS) entry which is preliminary data.</text>
</comment>
<sequence>MTISKTPEKLTALYHQLVTKVLPYMPKEGRIHTKIEGLSFYRHDNPNYSLCTTAWYCRCSSRTEGNFFGK</sequence>
<dbReference type="Proteomes" id="UP000188541">
    <property type="component" value="Unassembled WGS sequence"/>
</dbReference>
<organism evidence="1 2">
    <name type="scientific">Rodentibacter genomosp. 2</name>
    <dbReference type="NCBI Taxonomy" id="1908266"/>
    <lineage>
        <taxon>Bacteria</taxon>
        <taxon>Pseudomonadati</taxon>
        <taxon>Pseudomonadota</taxon>
        <taxon>Gammaproteobacteria</taxon>
        <taxon>Pasteurellales</taxon>
        <taxon>Pasteurellaceae</taxon>
        <taxon>Rodentibacter</taxon>
    </lineage>
</organism>
<proteinExistence type="predicted"/>
<dbReference type="EMBL" id="MLHO01000032">
    <property type="protein sequence ID" value="OOF55958.1"/>
    <property type="molecule type" value="Genomic_DNA"/>
</dbReference>
<reference evidence="1 2" key="1">
    <citation type="submission" date="2016-10" db="EMBL/GenBank/DDBJ databases">
        <title>Rodentibacter gen. nov. and new species.</title>
        <authorList>
            <person name="Christensen H."/>
        </authorList>
    </citation>
    <scope>NUCLEOTIDE SEQUENCE [LARGE SCALE GENOMIC DNA]</scope>
    <source>
        <strain evidence="1 2">1996246016</strain>
    </source>
</reference>